<evidence type="ECO:0008006" key="4">
    <source>
        <dbReference type="Google" id="ProtNLM"/>
    </source>
</evidence>
<evidence type="ECO:0000313" key="3">
    <source>
        <dbReference type="Proteomes" id="UP000183299"/>
    </source>
</evidence>
<organism evidence="2 3">
    <name type="scientific">Celeribacter halophilus</name>
    <dbReference type="NCBI Taxonomy" id="576117"/>
    <lineage>
        <taxon>Bacteria</taxon>
        <taxon>Pseudomonadati</taxon>
        <taxon>Pseudomonadota</taxon>
        <taxon>Alphaproteobacteria</taxon>
        <taxon>Rhodobacterales</taxon>
        <taxon>Roseobacteraceae</taxon>
        <taxon>Celeribacter</taxon>
    </lineage>
</organism>
<evidence type="ECO:0000256" key="1">
    <source>
        <dbReference type="SAM" id="MobiDB-lite"/>
    </source>
</evidence>
<keyword evidence="3" id="KW-1185">Reference proteome</keyword>
<dbReference type="Proteomes" id="UP000183299">
    <property type="component" value="Unassembled WGS sequence"/>
</dbReference>
<evidence type="ECO:0000313" key="2">
    <source>
        <dbReference type="EMBL" id="SFJ29416.1"/>
    </source>
</evidence>
<feature type="compositionally biased region" description="Low complexity" evidence="1">
    <location>
        <begin position="58"/>
        <end position="81"/>
    </location>
</feature>
<dbReference type="AlphaFoldDB" id="A0A1I3Q8H7"/>
<reference evidence="2 3" key="1">
    <citation type="submission" date="2016-10" db="EMBL/GenBank/DDBJ databases">
        <authorList>
            <person name="de Groot N.N."/>
        </authorList>
    </citation>
    <scope>NUCLEOTIDE SEQUENCE [LARGE SCALE GENOMIC DNA]</scope>
    <source>
        <strain evidence="2 3">CGMCC 1.8891</strain>
    </source>
</reference>
<dbReference type="EMBL" id="FORY01000003">
    <property type="protein sequence ID" value="SFJ29416.1"/>
    <property type="molecule type" value="Genomic_DNA"/>
</dbReference>
<feature type="region of interest" description="Disordered" evidence="1">
    <location>
        <begin position="44"/>
        <end position="99"/>
    </location>
</feature>
<dbReference type="STRING" id="576117.SAMN04488138_103230"/>
<feature type="compositionally biased region" description="Basic residues" evidence="1">
    <location>
        <begin position="45"/>
        <end position="57"/>
    </location>
</feature>
<dbReference type="InterPro" id="IPR021327">
    <property type="entry name" value="DUF2934"/>
</dbReference>
<proteinExistence type="predicted"/>
<dbReference type="RefSeq" id="WP_158527941.1">
    <property type="nucleotide sequence ID" value="NZ_FORY01000003.1"/>
</dbReference>
<gene>
    <name evidence="2" type="ORF">SAMN04488138_103230</name>
</gene>
<name>A0A1I3Q8H7_9RHOB</name>
<sequence>MTKISPDEAQISEAAYFIWLAEGKPEGRDEVHWQMAVEALSVPVKKPRKKAAPKKAATKTATKPASKTAAKTATKTAAKKTTTARKPRTTKAKAAPKAE</sequence>
<dbReference type="Pfam" id="PF11154">
    <property type="entry name" value="DUF2934"/>
    <property type="match status" value="1"/>
</dbReference>
<protein>
    <recommendedName>
        <fullName evidence="4">DUF2934 domain-containing protein</fullName>
    </recommendedName>
</protein>
<accession>A0A1I3Q8H7</accession>
<feature type="compositionally biased region" description="Basic residues" evidence="1">
    <location>
        <begin position="82"/>
        <end position="91"/>
    </location>
</feature>
<dbReference type="GeneID" id="98667213"/>